<dbReference type="GO" id="GO:0005886">
    <property type="term" value="C:plasma membrane"/>
    <property type="evidence" value="ECO:0007669"/>
    <property type="project" value="TreeGrafter"/>
</dbReference>
<sequence length="252" mass="28568">MKKPPNVDGGEEPFNDGDERSSASAKKTRGKKVLARVKLLDGKTQSYSVKKRCTGEDLLSVVADSLNLMEKDYFGLSFRNAHGSRSWLNFGERISKQMRGKPWEFALGIKFYPPDPENLHEDLTRYLLCLQVYDDLQSGKGLAPSEADGKFLQVAKKLAMYGIHFHPAKDVQNADVILGISAHGLQVFQNRLRIKRFAWPNILKVSSHRNKVFVKIRPGALEMYQSTVEYEFPDSESAKNFWTTCVLCLYNS</sequence>
<dbReference type="InterPro" id="IPR014352">
    <property type="entry name" value="FERM/acyl-CoA-bd_prot_sf"/>
</dbReference>
<comment type="subcellular location">
    <subcellularLocation>
        <location evidence="1">Cell junction</location>
    </subcellularLocation>
</comment>
<dbReference type="GO" id="GO:0005856">
    <property type="term" value="C:cytoskeleton"/>
    <property type="evidence" value="ECO:0007669"/>
    <property type="project" value="TreeGrafter"/>
</dbReference>
<dbReference type="InterPro" id="IPR018979">
    <property type="entry name" value="FERM_N"/>
</dbReference>
<keyword evidence="6" id="KW-1185">Reference proteome</keyword>
<feature type="region of interest" description="Disordered" evidence="3">
    <location>
        <begin position="1"/>
        <end position="29"/>
    </location>
</feature>
<dbReference type="SUPFAM" id="SSF47031">
    <property type="entry name" value="Second domain of FERM"/>
    <property type="match status" value="1"/>
</dbReference>
<proteinExistence type="predicted"/>
<dbReference type="Gene3D" id="1.20.80.10">
    <property type="match status" value="1"/>
</dbReference>
<gene>
    <name evidence="5" type="ORF">NMOB1V02_LOCUS2813</name>
</gene>
<dbReference type="InterPro" id="IPR000299">
    <property type="entry name" value="FERM_domain"/>
</dbReference>
<dbReference type="Pfam" id="PF09379">
    <property type="entry name" value="FERM_N"/>
    <property type="match status" value="1"/>
</dbReference>
<evidence type="ECO:0000313" key="6">
    <source>
        <dbReference type="Proteomes" id="UP000678499"/>
    </source>
</evidence>
<evidence type="ECO:0000256" key="2">
    <source>
        <dbReference type="ARBA" id="ARBA00022949"/>
    </source>
</evidence>
<reference evidence="5" key="1">
    <citation type="submission" date="2020-11" db="EMBL/GenBank/DDBJ databases">
        <authorList>
            <person name="Tran Van P."/>
        </authorList>
    </citation>
    <scope>NUCLEOTIDE SEQUENCE</scope>
</reference>
<dbReference type="Pfam" id="PF09380">
    <property type="entry name" value="FERM_C"/>
    <property type="match status" value="1"/>
</dbReference>
<dbReference type="OrthoDB" id="6589456at2759"/>
<evidence type="ECO:0000256" key="1">
    <source>
        <dbReference type="ARBA" id="ARBA00004282"/>
    </source>
</evidence>
<dbReference type="SMART" id="SM00295">
    <property type="entry name" value="B41"/>
    <property type="match status" value="1"/>
</dbReference>
<dbReference type="GO" id="GO:0070161">
    <property type="term" value="C:anchoring junction"/>
    <property type="evidence" value="ECO:0007669"/>
    <property type="project" value="UniProtKB-SubCell"/>
</dbReference>
<dbReference type="SMART" id="SM01196">
    <property type="entry name" value="FERM_C"/>
    <property type="match status" value="1"/>
</dbReference>
<dbReference type="GO" id="GO:0009887">
    <property type="term" value="P:animal organ morphogenesis"/>
    <property type="evidence" value="ECO:0007669"/>
    <property type="project" value="UniProtKB-ARBA"/>
</dbReference>
<protein>
    <recommendedName>
        <fullName evidence="4">FERM domain-containing protein</fullName>
    </recommendedName>
</protein>
<evidence type="ECO:0000313" key="5">
    <source>
        <dbReference type="EMBL" id="CAD7275004.1"/>
    </source>
</evidence>
<dbReference type="InterPro" id="IPR029071">
    <property type="entry name" value="Ubiquitin-like_domsf"/>
</dbReference>
<evidence type="ECO:0000259" key="4">
    <source>
        <dbReference type="PROSITE" id="PS50057"/>
    </source>
</evidence>
<dbReference type="PROSITE" id="PS50057">
    <property type="entry name" value="FERM_3"/>
    <property type="match status" value="1"/>
</dbReference>
<evidence type="ECO:0000256" key="3">
    <source>
        <dbReference type="SAM" id="MobiDB-lite"/>
    </source>
</evidence>
<dbReference type="EMBL" id="CAJPEX010000340">
    <property type="protein sequence ID" value="CAG0915156.1"/>
    <property type="molecule type" value="Genomic_DNA"/>
</dbReference>
<dbReference type="Proteomes" id="UP000678499">
    <property type="component" value="Unassembled WGS sequence"/>
</dbReference>
<dbReference type="InterPro" id="IPR035963">
    <property type="entry name" value="FERM_2"/>
</dbReference>
<dbReference type="GO" id="GO:0048731">
    <property type="term" value="P:system development"/>
    <property type="evidence" value="ECO:0007669"/>
    <property type="project" value="UniProtKB-ARBA"/>
</dbReference>
<accession>A0A7R9BJB2</accession>
<dbReference type="PANTHER" id="PTHR23280:SF21">
    <property type="entry name" value="PROTEIN 4.1 HOMOLOG"/>
    <property type="match status" value="1"/>
</dbReference>
<dbReference type="InterPro" id="IPR011993">
    <property type="entry name" value="PH-like_dom_sf"/>
</dbReference>
<dbReference type="GO" id="GO:0031032">
    <property type="term" value="P:actomyosin structure organization"/>
    <property type="evidence" value="ECO:0007669"/>
    <property type="project" value="TreeGrafter"/>
</dbReference>
<keyword evidence="2" id="KW-0965">Cell junction</keyword>
<dbReference type="EMBL" id="OA882377">
    <property type="protein sequence ID" value="CAD7275004.1"/>
    <property type="molecule type" value="Genomic_DNA"/>
</dbReference>
<dbReference type="InterPro" id="IPR019749">
    <property type="entry name" value="Band_41_domain"/>
</dbReference>
<dbReference type="InterPro" id="IPR018980">
    <property type="entry name" value="FERM_PH-like_C"/>
</dbReference>
<dbReference type="Gene3D" id="3.10.20.90">
    <property type="entry name" value="Phosphatidylinositol 3-kinase Catalytic Subunit, Chain A, domain 1"/>
    <property type="match status" value="1"/>
</dbReference>
<dbReference type="AlphaFoldDB" id="A0A7R9BJB2"/>
<dbReference type="PANTHER" id="PTHR23280">
    <property type="entry name" value="4.1 G PROTEIN"/>
    <property type="match status" value="1"/>
</dbReference>
<organism evidence="5">
    <name type="scientific">Notodromas monacha</name>
    <dbReference type="NCBI Taxonomy" id="399045"/>
    <lineage>
        <taxon>Eukaryota</taxon>
        <taxon>Metazoa</taxon>
        <taxon>Ecdysozoa</taxon>
        <taxon>Arthropoda</taxon>
        <taxon>Crustacea</taxon>
        <taxon>Oligostraca</taxon>
        <taxon>Ostracoda</taxon>
        <taxon>Podocopa</taxon>
        <taxon>Podocopida</taxon>
        <taxon>Cypridocopina</taxon>
        <taxon>Cypridoidea</taxon>
        <taxon>Cyprididae</taxon>
        <taxon>Notodromas</taxon>
    </lineage>
</organism>
<dbReference type="SUPFAM" id="SSF50729">
    <property type="entry name" value="PH domain-like"/>
    <property type="match status" value="1"/>
</dbReference>
<name>A0A7R9BJB2_9CRUS</name>
<dbReference type="SUPFAM" id="SSF54236">
    <property type="entry name" value="Ubiquitin-like"/>
    <property type="match status" value="1"/>
</dbReference>
<dbReference type="Gene3D" id="2.30.29.30">
    <property type="entry name" value="Pleckstrin-homology domain (PH domain)/Phosphotyrosine-binding domain (PTB)"/>
    <property type="match status" value="1"/>
</dbReference>
<feature type="domain" description="FERM" evidence="4">
    <location>
        <begin position="33"/>
        <end position="252"/>
    </location>
</feature>